<dbReference type="NCBIfam" id="TIGR01730">
    <property type="entry name" value="RND_mfp"/>
    <property type="match status" value="1"/>
</dbReference>
<dbReference type="GO" id="GO:1990281">
    <property type="term" value="C:efflux pump complex"/>
    <property type="evidence" value="ECO:0007669"/>
    <property type="project" value="TreeGrafter"/>
</dbReference>
<dbReference type="SUPFAM" id="SSF111369">
    <property type="entry name" value="HlyD-like secretion proteins"/>
    <property type="match status" value="1"/>
</dbReference>
<dbReference type="PROSITE" id="PS51257">
    <property type="entry name" value="PROKAR_LIPOPROTEIN"/>
    <property type="match status" value="1"/>
</dbReference>
<evidence type="ECO:0000256" key="2">
    <source>
        <dbReference type="SAM" id="Coils"/>
    </source>
</evidence>
<dbReference type="Gene3D" id="1.10.287.470">
    <property type="entry name" value="Helix hairpin bin"/>
    <property type="match status" value="1"/>
</dbReference>
<proteinExistence type="inferred from homology"/>
<dbReference type="PANTHER" id="PTHR30469">
    <property type="entry name" value="MULTIDRUG RESISTANCE PROTEIN MDTA"/>
    <property type="match status" value="1"/>
</dbReference>
<protein>
    <submittedName>
        <fullName evidence="4">Secretion protein HlyD family protein</fullName>
    </submittedName>
</protein>
<dbReference type="EMBL" id="CP000774">
    <property type="protein sequence ID" value="ABS64049.1"/>
    <property type="molecule type" value="Genomic_DNA"/>
</dbReference>
<feature type="domain" description="Multidrug resistance protein MdtA-like alpha-helical hairpin" evidence="3">
    <location>
        <begin position="76"/>
        <end position="142"/>
    </location>
</feature>
<dbReference type="HOGENOM" id="CLU_018816_6_5_5"/>
<dbReference type="Pfam" id="PF25876">
    <property type="entry name" value="HH_MFP_RND"/>
    <property type="match status" value="1"/>
</dbReference>
<dbReference type="KEGG" id="pla:Plav_2440"/>
<evidence type="ECO:0000259" key="3">
    <source>
        <dbReference type="Pfam" id="PF25876"/>
    </source>
</evidence>
<sequence>MRLHSLLFASAAALFLIACDEQPKDTWQGYAEGEYVRVAPIDGGTIETIEVKRGDRVKTGALLFRLEAKSEKAARNAAAANLAEAKATLQEAQLDLQRKMELRKQRNVAQAELDTARARRDRAGAATLATASALDQAEWRLKRREGHAPTDALVQDVLFRAGEFAAASQPVVSLLPPQNIKVRFFVPEAELGRIREGGTVLFSCSSCPENFAGTIRFVSTDAGFAPPVIHSDRSKEELFYMAEATPDETPEALHPGQPVTVMLRE</sequence>
<dbReference type="Proteomes" id="UP000006377">
    <property type="component" value="Chromosome"/>
</dbReference>
<name>A7HVW6_PARL1</name>
<keyword evidence="2" id="KW-0175">Coiled coil</keyword>
<dbReference type="InterPro" id="IPR058624">
    <property type="entry name" value="MdtA-like_HH"/>
</dbReference>
<reference evidence="4 5" key="1">
    <citation type="journal article" date="2011" name="Stand. Genomic Sci.">
        <title>Complete genome sequence of Parvibaculum lavamentivorans type strain (DS-1(T)).</title>
        <authorList>
            <person name="Schleheck D."/>
            <person name="Weiss M."/>
            <person name="Pitluck S."/>
            <person name="Bruce D."/>
            <person name="Land M.L."/>
            <person name="Han S."/>
            <person name="Saunders E."/>
            <person name="Tapia R."/>
            <person name="Detter C."/>
            <person name="Brettin T."/>
            <person name="Han J."/>
            <person name="Woyke T."/>
            <person name="Goodwin L."/>
            <person name="Pennacchio L."/>
            <person name="Nolan M."/>
            <person name="Cook A.M."/>
            <person name="Kjelleberg S."/>
            <person name="Thomas T."/>
        </authorList>
    </citation>
    <scope>NUCLEOTIDE SEQUENCE [LARGE SCALE GENOMIC DNA]</scope>
    <source>
        <strain evidence="5">DS-1 / DSM 13023 / NCIMB 13966</strain>
    </source>
</reference>
<dbReference type="AlphaFoldDB" id="A7HVW6"/>
<dbReference type="eggNOG" id="COG0845">
    <property type="taxonomic scope" value="Bacteria"/>
</dbReference>
<keyword evidence="5" id="KW-1185">Reference proteome</keyword>
<organism evidence="4 5">
    <name type="scientific">Parvibaculum lavamentivorans (strain DS-1 / DSM 13023 / NCIMB 13966)</name>
    <dbReference type="NCBI Taxonomy" id="402881"/>
    <lineage>
        <taxon>Bacteria</taxon>
        <taxon>Pseudomonadati</taxon>
        <taxon>Pseudomonadota</taxon>
        <taxon>Alphaproteobacteria</taxon>
        <taxon>Hyphomicrobiales</taxon>
        <taxon>Parvibaculaceae</taxon>
        <taxon>Parvibaculum</taxon>
    </lineage>
</organism>
<gene>
    <name evidence="4" type="ordered locus">Plav_2440</name>
</gene>
<dbReference type="RefSeq" id="WP_012111358.1">
    <property type="nucleotide sequence ID" value="NC_009719.1"/>
</dbReference>
<dbReference type="InterPro" id="IPR006143">
    <property type="entry name" value="RND_pump_MFP"/>
</dbReference>
<evidence type="ECO:0000313" key="5">
    <source>
        <dbReference type="Proteomes" id="UP000006377"/>
    </source>
</evidence>
<dbReference type="STRING" id="402881.Plav_2440"/>
<evidence type="ECO:0000256" key="1">
    <source>
        <dbReference type="ARBA" id="ARBA00009477"/>
    </source>
</evidence>
<evidence type="ECO:0000313" key="4">
    <source>
        <dbReference type="EMBL" id="ABS64049.1"/>
    </source>
</evidence>
<dbReference type="Gene3D" id="2.40.30.170">
    <property type="match status" value="1"/>
</dbReference>
<accession>A7HVW6</accession>
<dbReference type="OrthoDB" id="9809385at2"/>
<comment type="similarity">
    <text evidence="1">Belongs to the membrane fusion protein (MFP) (TC 8.A.1) family.</text>
</comment>
<feature type="coiled-coil region" evidence="2">
    <location>
        <begin position="75"/>
        <end position="119"/>
    </location>
</feature>
<dbReference type="GO" id="GO:0015562">
    <property type="term" value="F:efflux transmembrane transporter activity"/>
    <property type="evidence" value="ECO:0007669"/>
    <property type="project" value="TreeGrafter"/>
</dbReference>
<dbReference type="PANTHER" id="PTHR30469:SF15">
    <property type="entry name" value="HLYD FAMILY OF SECRETION PROTEINS"/>
    <property type="match status" value="1"/>
</dbReference>
<dbReference type="Gene3D" id="2.40.50.100">
    <property type="match status" value="1"/>
</dbReference>